<organism evidence="6 7">
    <name type="scientific">Polyplax serrata</name>
    <name type="common">Common mouse louse</name>
    <dbReference type="NCBI Taxonomy" id="468196"/>
    <lineage>
        <taxon>Eukaryota</taxon>
        <taxon>Metazoa</taxon>
        <taxon>Ecdysozoa</taxon>
        <taxon>Arthropoda</taxon>
        <taxon>Hexapoda</taxon>
        <taxon>Insecta</taxon>
        <taxon>Pterygota</taxon>
        <taxon>Neoptera</taxon>
        <taxon>Paraneoptera</taxon>
        <taxon>Psocodea</taxon>
        <taxon>Troctomorpha</taxon>
        <taxon>Phthiraptera</taxon>
        <taxon>Anoplura</taxon>
        <taxon>Polyplacidae</taxon>
        <taxon>Polyplax</taxon>
    </lineage>
</organism>
<dbReference type="PANTHER" id="PTHR16166">
    <property type="entry name" value="VACUOLAR PROTEIN SORTING-ASSOCIATED PROTEIN VPS13"/>
    <property type="match status" value="1"/>
</dbReference>
<evidence type="ECO:0000256" key="2">
    <source>
        <dbReference type="ARBA" id="ARBA00022448"/>
    </source>
</evidence>
<dbReference type="CDD" id="cd23453">
    <property type="entry name" value="beta-trefoil_Ricin_VPS13D"/>
    <property type="match status" value="1"/>
</dbReference>
<dbReference type="PANTHER" id="PTHR16166:SF141">
    <property type="entry name" value="INTERMEMBRANE LIPID TRANSFER PROTEIN VPS13D"/>
    <property type="match status" value="1"/>
</dbReference>
<sequence length="4263" mass="478306">MLESLAAWVLKYYLGKYVENLNTDQLSIGLLQGQVELENLPLKKEALRQAGLPIQIKAGFIGKVKLQIPIRQIRTAPWVILIEKLYLVAGPVNLDEWDEVAEAQAMHEQKMSALDALEVQWRENLDSQDQGYYAASYSSWLNYGTSIITSIVENLQLNITDVHFRYEDEICIPDQTFTFGLAIESLVAQSCNEDWEPGFDSGPIGFKIVELSKFSIYWDDCSLSEMLGGKESSDFMECMGKVSCRGRQFVLNHVSGVAHIKRNRSSKPLRSRATPRIICDVLFNEFPIVISDKQYYQMILWLKGVAVINTRIRNHRFRPQCSVFDDPRAWWRYALQAVLHKIRPHRYSLEIFLKRIKDNVTYVGLFSKVLNSPNRARVLTDEEQAEKTRIELDQNFEELRILREVAMRRASPPAAPPPPPPQASKIIVPSKKNFLSTWFPQWWYSNNLAQESTSLEERGTLEDEIFDVFATTSDTNYLKRDAVFGHFNFSLKQGSVRLATAIFEHKKWHYKSLMELQFEKVLVGCEYRPRSSSYKTTLALGSIYLKDRLTKDTVFPMLVSPQSREQFLCPETKRTLSQNLSRLLSHAMTAPDAQKHPDETLFQLTYEFRPVNSGADYRLLMKTQSLDIVYNPEAVNWLIDFFTKPLHQTSDTNLRVAARQKYQAIKAATKNELIKNWERILAGDLESPKWSIRADVQIQCMRRIRPSNRKTWEIDLDISAPQIIFVEHFCDKNAVIVVVDFGHLHFTNCVNNPQAQLNKRESDDEEAFQTPCSTPPGSGASPTAYEPQGIKRSSLNELILHHKLYDRYELELGDMQVLVGKVKDNWKYAHLKGTSTLHVLDRFNISLQVERRIVHTTDPQFPSLTFFGNLPRLVVHVNEQKISALRAMLAMITDQGLPSPFRSTEPLIVDNENERKSETPQDENILDDHSNEMSKLIIMQFTVQHLALEVQSRNRSIAELQVSGVRAAATLRPFDTSVTLSVHSLLLVDALQTFGRDFELLVASHKHVVMDSLSGSIRDSEPTSPIPPGSPEPSDNLVSPIAFSQVVSSLQHKGSTSVASPPQFTPRVTSPMFTPYNTVPSPILRAVSPVIPDTEALICVELTFVSGSCPGHGGQPLQIAAIQFNNLDIIANQETIVELLGFARRVFPGSKSVPLRPSPVEKEMEKSKAESLSRQSLGDEIFLSEQIPAKTEVTFDFHRLNVLLLRAVHKDGALVGRKICTATMMQAKIKATVGEDLIVEGSLGGIQIVDLTPEGMKHQRILSLGADPLGNETLADLSAGLYSLSHFNNDKTAFSFSVKRSLQSDSQDGVDVKVRLASVWYTHSPLLVKELQSCATEFKQYLSNLARSIKSAATEMAMGFVHARAEALAQKLSMSGRLSASLYGGSTFEINSPKKRRRSFTQSVETLCNTSYTPYSPVDDDMLDSIEIRLDVVLDSPVIILPMSPTSDRVFVAHLGKITARNTHLERNDCWSSKVERYNIEIRDMNLYSVTATNNLSGVTINMTGDAILPRPERMYASCDGKPILHNTVIEIVTERQVTANMTRSWDFDLEPDWNGDQTQISGCVVGPLKVSLTREQYQQLLETIDNLFKKMPDSLEPEVAAQTTKLGDIQEEESDSMFGVSTLSLDPTLRARMLNSSAVGPSQKQLNAPAQALSLRVLFELPEFTIELLGELGCLVENSIVSISFRDFILTFDQANSLVSHLQMRLKSLVMEDLLVDENSKNRFLVVSSAAPEIRVPHTPFSQSCPNLANFQNIVISHNSLPDKLYEPMNYAATSGRQAVPQVKSKGIRSVDNEYPCTPPPSPRSRKSPVDSTSKKENLVFINVTMVDKEASGHMTQYEGMNRIVTVDFNCLDVIANIESWVVVFDFFGIDKTPTPDKVHVEETLETKTNSSTDEVVKPVNSKLDLEVRSLTLVLIRPEYEVAKANISHLSIKTKTCGPEFSWEGRLGSMSLADLSPHGKLYRERFLSSGNQALHVQYKSFGNKEENCAVRHCDSELRIEMSSIFYVHTGRFLGEIYAYFDRFSQFQALMVAMRSSDNENRKLKPSSRMLLEINAGSPVLLLPVSSTSPEVLVVNLGKLTVRNRFRRAGCDGTVTSNPPEGTTTVSCLLDVMSLDLVNMDLYAGIRHSSTSNKSENKTLEFGSVRITKQGPSLLPNECHLKLQIDRNLDTHLSREVPDISIKGTLEKLEASLDLSQYKLIRGLLSYNIGENLQDLSYVSQYEFFGNMLNKGNTNEPVWLMNSIHLDLVNVVVHLKQTHGEGIPLACINFIKSRLVVETFSDRSQDIDLVSAEILITDTRFTDEPLEKRCNVFTNILQPLSSKHSKEAKSPDKFDKPETERDKIDFDDGTVQAEVHHRRRKNYSKATVLLHNMRLMAVLDWWEIIRDFLVTNAPAPAEVAYVDHSTSYTSAYNPKPCGYVSGSSGVVTKCPTVVDCETIPYEFKLNITDSEIILVEDTSVLDSNAIILKSTTVISYRPELLEKPLSCNLNRCEVFSCILGMEDETALSIIDPVTVNMEVTLRTNLSEARGLSDAVYTSADRTLEIQMQHLCVRLSYHDFRMLSQMLNSVPKQTYKARTQAHEEENYPASVRSQIHRLSGLGFSAEDCTKALDICCGQLDDAALWLTQNAAHVPDEKGSLSDSKSTISFDTIEVKLSCLSICVIDDCRDADVPLLELSMSQLSLKQEIEGAGSAKFLFTSDYYNRVLSGWEPFIEPWRCSVRWEHSLTSSLLRNRLQIQVQSEELLNINVTSTLLKLYSMVKDNWTQDYCNPHRTNQGPEDSQKSGAVALRRRSPFVPFALKNDTGSILWFTVLVKTSENLSDAVVLEQDSTWMQVLPNETVPFTFGGRGKVRHRDTHTVRVHQLAVRVDMWKPAAPVSVDKVGVYFRQAAPNVDKLDLPPTRLVFAITLEGSARKLVTVRSGIIIKNMLSESVEVKLENTANYPDASDPTKCLNIESGKSVSAPISHSLANIWVRPLISQNLNRYHAFSNAPLNWTKVRTAGEVVHEVYQCHSNRDRSYRFVASIQRENFPEYVVSRWPQPGHTIVLISPLTMINLLPCDLHYSIKEANVRGHIKPGMSAAIHEVDCDCKFEIHFHIENFPKHGVLLVPSPVSSLTCRIKVHDESGRRLDLSAAVQINKGAEINVTVWAPYWIINKTSLPLVFKQEGTTNETAGQFIENEIARVVTPLLFSLSDPDASPTIQARVGALYHPDRNPQWCEHFHLQVGSQVRQLHVSQRDHRPDIVYAIGINIRPGRGRYRNTNIVTLSPRFQLHNKSSYQLQFAQKCLATTLNDPGAVATYATAVKDCSLAWHWPRLDKNLLLCIRLLEVENCLWSGGFGIDNEDSLHINIRDKHGKMHFLRVEVVLQAATYFVVFTDADTMPPPVRINNFSQVAIQFYQTGVHVESLQSTVRPQTSVDYAWDEPLGPSNLTLIAPGGASGSYDVNSTIEESAISLTYENFIYIAFTATFNRINGDCSDSSFNPLDIESQQLVLDCVDEYRVILNRKQPGARSQLWRMTSEGQLQHEGSSPPRDPRSKSSDYNDKILVLDIAGTAPQPMQCVALVLRRLDKRRASTQKWRFTQDGRLCCAHRNMCVQAKDGFFGLRQGNEAVLGPSQESPGNGYNSSVPMEQAVSRMKMRPGSGCLSVSITSDGPTRVLKIIDPIDARGNFQYNIVQERQWSSLISSGICTKGGAGDSSEFQLTIDLKAGFGVSIVSRKPPEELLFLHLKGILLDTVRTPSQKTFDCTIQDIQCDNQLFEPQCPVVLYVTRGLREDEPKKHLPAVQISAHKQTCNKSNAHIFKHLIITVKNLSLRIEERLMLKLYAMFGNHSSVETEDVEESDFETQRMVMEATSVHATRYYFGILKFEPSTVRLSVVTSAKLPPPLQALKRKLHLTLIKFEDATVELEPFIKKHPFETAQFLINSVLKHFKQELKWQAAIILGSVDFLGSPLGLMNDVTEGFSGLLNEGNVGALFKNVAHGLSNSTAKVTESLSDGLGRVILDDTHEQTRQRIRKLHSGSSSDHIVAGLKGLGLGIYGGVTSVFKQSYEGATTEGFQGFISGFGKGLVGTVTKPVVGILDLATETASAVRDSSRSTLRSAPPRVRLSRCVVGPGGLLPHYSAKQSQGQEFLYTINERNYSEVLLYYEILRSEYEDLRILISSDSIRVFTMTGLTVVLEVQLNNFYHSQPLSLDEKHTNQVLHYIELTMRADATGGQETIKRPRVRCDNQSTAISVSEKINYSKALFEERSQTVMSSEDVLDDD</sequence>
<dbReference type="PROSITE" id="PS50030">
    <property type="entry name" value="UBA"/>
    <property type="match status" value="1"/>
</dbReference>
<reference evidence="6 7" key="1">
    <citation type="submission" date="2023-10" db="EMBL/GenBank/DDBJ databases">
        <title>Genomes of two closely related lineages of the louse Polyplax serrata with different host specificities.</title>
        <authorList>
            <person name="Martinu J."/>
            <person name="Tarabai H."/>
            <person name="Stefka J."/>
            <person name="Hypsa V."/>
        </authorList>
    </citation>
    <scope>NUCLEOTIDE SEQUENCE [LARGE SCALE GENOMIC DNA]</scope>
    <source>
        <strain evidence="6">HR10_N</strain>
    </source>
</reference>
<accession>A0AAN8PPI6</accession>
<dbReference type="InterPro" id="IPR015940">
    <property type="entry name" value="UBA"/>
</dbReference>
<comment type="caution">
    <text evidence="6">The sequence shown here is derived from an EMBL/GenBank/DDBJ whole genome shotgun (WGS) entry which is preliminary data.</text>
</comment>
<dbReference type="EMBL" id="JAWJWE010000036">
    <property type="protein sequence ID" value="KAK6629742.1"/>
    <property type="molecule type" value="Genomic_DNA"/>
</dbReference>
<feature type="compositionally biased region" description="Polar residues" evidence="4">
    <location>
        <begin position="3515"/>
        <end position="3527"/>
    </location>
</feature>
<evidence type="ECO:0000259" key="5">
    <source>
        <dbReference type="PROSITE" id="PS50030"/>
    </source>
</evidence>
<dbReference type="PROSITE" id="PS50231">
    <property type="entry name" value="RICIN_B_LECTIN"/>
    <property type="match status" value="1"/>
</dbReference>
<feature type="region of interest" description="Disordered" evidence="4">
    <location>
        <begin position="1778"/>
        <end position="1815"/>
    </location>
</feature>
<feature type="region of interest" description="Disordered" evidence="4">
    <location>
        <begin position="757"/>
        <end position="786"/>
    </location>
</feature>
<keyword evidence="3" id="KW-0445">Lipid transport</keyword>
<name>A0AAN8PPI6_POLSC</name>
<evidence type="ECO:0000256" key="4">
    <source>
        <dbReference type="SAM" id="MobiDB-lite"/>
    </source>
</evidence>
<evidence type="ECO:0000256" key="3">
    <source>
        <dbReference type="ARBA" id="ARBA00023055"/>
    </source>
</evidence>
<feature type="compositionally biased region" description="Basic and acidic residues" evidence="4">
    <location>
        <begin position="2324"/>
        <end position="2342"/>
    </location>
</feature>
<dbReference type="GO" id="GO:0045053">
    <property type="term" value="P:protein retention in Golgi apparatus"/>
    <property type="evidence" value="ECO:0007669"/>
    <property type="project" value="TreeGrafter"/>
</dbReference>
<dbReference type="Proteomes" id="UP001372834">
    <property type="component" value="Unassembled WGS sequence"/>
</dbReference>
<dbReference type="InterPro" id="IPR026854">
    <property type="entry name" value="VPS13_N"/>
</dbReference>
<feature type="region of interest" description="Disordered" evidence="4">
    <location>
        <begin position="2323"/>
        <end position="2342"/>
    </location>
</feature>
<proteinExistence type="inferred from homology"/>
<dbReference type="InterPro" id="IPR009543">
    <property type="entry name" value="VPS13_VAB"/>
</dbReference>
<dbReference type="SUPFAM" id="SSF50370">
    <property type="entry name" value="Ricin B-like lectins"/>
    <property type="match status" value="1"/>
</dbReference>
<dbReference type="CDD" id="cd14306">
    <property type="entry name" value="UBA_VP13D"/>
    <property type="match status" value="1"/>
</dbReference>
<protein>
    <recommendedName>
        <fullName evidence="5">UBA domain-containing protein</fullName>
    </recommendedName>
</protein>
<evidence type="ECO:0000256" key="1">
    <source>
        <dbReference type="ARBA" id="ARBA00006545"/>
    </source>
</evidence>
<dbReference type="GO" id="GO:0006869">
    <property type="term" value="P:lipid transport"/>
    <property type="evidence" value="ECO:0007669"/>
    <property type="project" value="UniProtKB-KW"/>
</dbReference>
<dbReference type="InterPro" id="IPR035992">
    <property type="entry name" value="Ricin_B-like_lectins"/>
</dbReference>
<feature type="domain" description="UBA" evidence="5">
    <location>
        <begin position="2581"/>
        <end position="2628"/>
    </location>
</feature>
<dbReference type="Pfam" id="PF25036">
    <property type="entry name" value="VPS13_VAB"/>
    <property type="match status" value="1"/>
</dbReference>
<dbReference type="GO" id="GO:0006623">
    <property type="term" value="P:protein targeting to vacuole"/>
    <property type="evidence" value="ECO:0007669"/>
    <property type="project" value="TreeGrafter"/>
</dbReference>
<dbReference type="Gene3D" id="2.80.10.50">
    <property type="match status" value="1"/>
</dbReference>
<dbReference type="InterPro" id="IPR026847">
    <property type="entry name" value="VPS13"/>
</dbReference>
<dbReference type="InterPro" id="IPR041969">
    <property type="entry name" value="VP13D_UBA"/>
</dbReference>
<gene>
    <name evidence="6" type="ORF">RUM43_003560</name>
</gene>
<keyword evidence="2" id="KW-0813">Transport</keyword>
<feature type="region of interest" description="Disordered" evidence="4">
    <location>
        <begin position="1015"/>
        <end position="1035"/>
    </location>
</feature>
<dbReference type="Pfam" id="PF12624">
    <property type="entry name" value="VPS13_N"/>
    <property type="match status" value="1"/>
</dbReference>
<comment type="similarity">
    <text evidence="1">Belongs to the VPS13 family.</text>
</comment>
<evidence type="ECO:0000313" key="6">
    <source>
        <dbReference type="EMBL" id="KAK6629742.1"/>
    </source>
</evidence>
<dbReference type="SMART" id="SM00165">
    <property type="entry name" value="UBA"/>
    <property type="match status" value="1"/>
</dbReference>
<feature type="region of interest" description="Disordered" evidence="4">
    <location>
        <begin position="3513"/>
        <end position="3539"/>
    </location>
</feature>
<dbReference type="Pfam" id="PF25033">
    <property type="entry name" value="VPS13_M"/>
    <property type="match status" value="2"/>
</dbReference>
<dbReference type="GO" id="GO:0007005">
    <property type="term" value="P:mitochondrion organization"/>
    <property type="evidence" value="ECO:0007669"/>
    <property type="project" value="TreeGrafter"/>
</dbReference>
<evidence type="ECO:0000313" key="7">
    <source>
        <dbReference type="Proteomes" id="UP001372834"/>
    </source>
</evidence>
<dbReference type="InterPro" id="IPR056747">
    <property type="entry name" value="VPS13-like_M"/>
</dbReference>